<organism evidence="2 3">
    <name type="scientific">Saguinus oedipus</name>
    <name type="common">Cotton-top tamarin</name>
    <name type="synonym">Oedipomidas oedipus</name>
    <dbReference type="NCBI Taxonomy" id="9490"/>
    <lineage>
        <taxon>Eukaryota</taxon>
        <taxon>Metazoa</taxon>
        <taxon>Chordata</taxon>
        <taxon>Craniata</taxon>
        <taxon>Vertebrata</taxon>
        <taxon>Euteleostomi</taxon>
        <taxon>Mammalia</taxon>
        <taxon>Eutheria</taxon>
        <taxon>Euarchontoglires</taxon>
        <taxon>Primates</taxon>
        <taxon>Haplorrhini</taxon>
        <taxon>Platyrrhini</taxon>
        <taxon>Cebidae</taxon>
        <taxon>Callitrichinae</taxon>
        <taxon>Saguinus</taxon>
    </lineage>
</organism>
<feature type="region of interest" description="Disordered" evidence="1">
    <location>
        <begin position="74"/>
        <end position="104"/>
    </location>
</feature>
<evidence type="ECO:0000313" key="2">
    <source>
        <dbReference type="EMBL" id="KAK2097381.1"/>
    </source>
</evidence>
<reference evidence="2 3" key="1">
    <citation type="submission" date="2023-05" db="EMBL/GenBank/DDBJ databases">
        <title>B98-5 Cell Line De Novo Hybrid Assembly: An Optical Mapping Approach.</title>
        <authorList>
            <person name="Kananen K."/>
            <person name="Auerbach J.A."/>
            <person name="Kautto E."/>
            <person name="Blachly J.S."/>
        </authorList>
    </citation>
    <scope>NUCLEOTIDE SEQUENCE [LARGE SCALE GENOMIC DNA]</scope>
    <source>
        <strain evidence="2">B95-8</strain>
        <tissue evidence="2">Cell line</tissue>
    </source>
</reference>
<comment type="caution">
    <text evidence="2">The sequence shown here is derived from an EMBL/GenBank/DDBJ whole genome shotgun (WGS) entry which is preliminary data.</text>
</comment>
<feature type="compositionally biased region" description="Basic and acidic residues" evidence="1">
    <location>
        <begin position="83"/>
        <end position="94"/>
    </location>
</feature>
<dbReference type="Proteomes" id="UP001266305">
    <property type="component" value="Unassembled WGS sequence"/>
</dbReference>
<protein>
    <submittedName>
        <fullName evidence="2">Uncharacterized protein</fullName>
    </submittedName>
</protein>
<feature type="region of interest" description="Disordered" evidence="1">
    <location>
        <begin position="1"/>
        <end position="55"/>
    </location>
</feature>
<dbReference type="EMBL" id="JASSZA010000011">
    <property type="protein sequence ID" value="KAK2097381.1"/>
    <property type="molecule type" value="Genomic_DNA"/>
</dbReference>
<evidence type="ECO:0000256" key="1">
    <source>
        <dbReference type="SAM" id="MobiDB-lite"/>
    </source>
</evidence>
<name>A0ABQ9UJX5_SAGOE</name>
<proteinExistence type="predicted"/>
<keyword evidence="3" id="KW-1185">Reference proteome</keyword>
<evidence type="ECO:0000313" key="3">
    <source>
        <dbReference type="Proteomes" id="UP001266305"/>
    </source>
</evidence>
<gene>
    <name evidence="2" type="ORF">P7K49_022832</name>
</gene>
<sequence>MVSSAWGPGTLTGTRRCLSLKKAPTPGYPRCGTEERHRQPPRATPGGPASGVPVAQGTKGWVVHLGSLRARGELSLGPRNAARHQELPEHEESPNSRSPMAEVGPMELPWNLYPLTSSGSRQAELEKALRQPLPTCAVQCCCQC</sequence>
<accession>A0ABQ9UJX5</accession>